<evidence type="ECO:0000313" key="6">
    <source>
        <dbReference type="Proteomes" id="UP001165136"/>
    </source>
</evidence>
<dbReference type="RefSeq" id="WP_285490961.1">
    <property type="nucleotide sequence ID" value="NZ_BSTI01000034.1"/>
</dbReference>
<feature type="region of interest" description="Disordered" evidence="2">
    <location>
        <begin position="403"/>
        <end position="436"/>
    </location>
</feature>
<organism evidence="5 6">
    <name type="scientific">Amycolatopsis taiwanensis</name>
    <dbReference type="NCBI Taxonomy" id="342230"/>
    <lineage>
        <taxon>Bacteria</taxon>
        <taxon>Bacillati</taxon>
        <taxon>Actinomycetota</taxon>
        <taxon>Actinomycetes</taxon>
        <taxon>Pseudonocardiales</taxon>
        <taxon>Pseudonocardiaceae</taxon>
        <taxon>Amycolatopsis</taxon>
    </lineage>
</organism>
<dbReference type="InterPro" id="IPR002711">
    <property type="entry name" value="HNH"/>
</dbReference>
<dbReference type="InterPro" id="IPR003615">
    <property type="entry name" value="HNH_nuc"/>
</dbReference>
<dbReference type="AlphaFoldDB" id="A0A9W6VL53"/>
<dbReference type="GO" id="GO:0003676">
    <property type="term" value="F:nucleic acid binding"/>
    <property type="evidence" value="ECO:0007669"/>
    <property type="project" value="InterPro"/>
</dbReference>
<dbReference type="Pfam" id="PF01844">
    <property type="entry name" value="HNH"/>
    <property type="match status" value="1"/>
</dbReference>
<dbReference type="EMBL" id="BSTI01000034">
    <property type="protein sequence ID" value="GLY71274.1"/>
    <property type="molecule type" value="Genomic_DNA"/>
</dbReference>
<dbReference type="Proteomes" id="UP001165136">
    <property type="component" value="Unassembled WGS sequence"/>
</dbReference>
<evidence type="ECO:0000259" key="3">
    <source>
        <dbReference type="Pfam" id="PF01844"/>
    </source>
</evidence>
<feature type="domain" description="HNH" evidence="3">
    <location>
        <begin position="347"/>
        <end position="386"/>
    </location>
</feature>
<evidence type="ECO:0008006" key="7">
    <source>
        <dbReference type="Google" id="ProtNLM"/>
    </source>
</evidence>
<evidence type="ECO:0000256" key="1">
    <source>
        <dbReference type="ARBA" id="ARBA00023450"/>
    </source>
</evidence>
<dbReference type="CDD" id="cd00085">
    <property type="entry name" value="HNHc"/>
    <property type="match status" value="1"/>
</dbReference>
<feature type="compositionally biased region" description="Polar residues" evidence="2">
    <location>
        <begin position="403"/>
        <end position="414"/>
    </location>
</feature>
<dbReference type="GO" id="GO:0008270">
    <property type="term" value="F:zinc ion binding"/>
    <property type="evidence" value="ECO:0007669"/>
    <property type="project" value="InterPro"/>
</dbReference>
<accession>A0A9W6VL53</accession>
<feature type="domain" description="DUF222" evidence="4">
    <location>
        <begin position="55"/>
        <end position="340"/>
    </location>
</feature>
<comment type="caution">
    <text evidence="5">The sequence shown here is derived from an EMBL/GenBank/DDBJ whole genome shotgun (WGS) entry which is preliminary data.</text>
</comment>
<reference evidence="5" key="1">
    <citation type="submission" date="2023-03" db="EMBL/GenBank/DDBJ databases">
        <title>Amycolatopsis taiwanensis NBRC 103393.</title>
        <authorList>
            <person name="Ichikawa N."/>
            <person name="Sato H."/>
            <person name="Tonouchi N."/>
        </authorList>
    </citation>
    <scope>NUCLEOTIDE SEQUENCE</scope>
    <source>
        <strain evidence="5">NBRC 103393</strain>
    </source>
</reference>
<evidence type="ECO:0000313" key="5">
    <source>
        <dbReference type="EMBL" id="GLY71274.1"/>
    </source>
</evidence>
<dbReference type="InterPro" id="IPR003870">
    <property type="entry name" value="DUF222"/>
</dbReference>
<name>A0A9W6VL53_9PSEU</name>
<dbReference type="Pfam" id="PF02720">
    <property type="entry name" value="DUF222"/>
    <property type="match status" value="1"/>
</dbReference>
<keyword evidence="6" id="KW-1185">Reference proteome</keyword>
<gene>
    <name evidence="5" type="ORF">Atai01_78930</name>
</gene>
<evidence type="ECO:0000259" key="4">
    <source>
        <dbReference type="Pfam" id="PF02720"/>
    </source>
</evidence>
<sequence>MSSQSSESVPEQMLVDVLTAEEMSVYCVYEPDLVDPFPEIPARVLARRGLLRRIQSTQAEICRLQAMQYEAVAEFAGKAEDRSAVARELALALAISPRMAENQIGLAEALVSRLPETLKAMQRGEIDAYKASKIHEPSAALTDEQAREVDAIMAGRIDRKDPSGLRRSTALAVARVDPDGYARRCARRRARRGIELVPQGEGMVRLCADIPVEVGAAAYARIDAEAHRRRRVDMSKTVEQYKADVFAELLLKDTSGLTVGPKAEVFIYMDVYTWLNLNTKPAEMAGQGIIPAWLANEIANGTNTTLRRLITDPDDGQIISVGRRSYRPPTALARLAYARDRECRSPICHRPAQVCELDHVEAWDADGGETSYDNLASFCAKDHHIKDLPGWSYTMDKDTGEITITTPTHDQYTSKPEPLHEPRNNPLPDADQPPPF</sequence>
<proteinExistence type="inferred from homology"/>
<comment type="similarity">
    <text evidence="1">Belongs to the Rv1128c/1148c/1588c/1702c/1945/3466 family.</text>
</comment>
<dbReference type="GO" id="GO:0004519">
    <property type="term" value="F:endonuclease activity"/>
    <property type="evidence" value="ECO:0007669"/>
    <property type="project" value="InterPro"/>
</dbReference>
<protein>
    <recommendedName>
        <fullName evidence="7">HNH nuclease domain-containing protein</fullName>
    </recommendedName>
</protein>
<evidence type="ECO:0000256" key="2">
    <source>
        <dbReference type="SAM" id="MobiDB-lite"/>
    </source>
</evidence>